<evidence type="ECO:0000256" key="10">
    <source>
        <dbReference type="ARBA" id="ARBA00022989"/>
    </source>
</evidence>
<keyword evidence="9" id="KW-0256">Endoplasmic reticulum</keyword>
<dbReference type="OrthoDB" id="4769at2759"/>
<evidence type="ECO:0000256" key="3">
    <source>
        <dbReference type="ARBA" id="ARBA00010600"/>
    </source>
</evidence>
<feature type="transmembrane region" description="Helical" evidence="15">
    <location>
        <begin position="183"/>
        <end position="200"/>
    </location>
</feature>
<name>A0A8E2E658_9PEZI</name>
<comment type="similarity">
    <text evidence="3">Belongs to the ALG10 glucosyltransferase family.</text>
</comment>
<feature type="transmembrane region" description="Helical" evidence="15">
    <location>
        <begin position="322"/>
        <end position="343"/>
    </location>
</feature>
<accession>A0A8E2E658</accession>
<evidence type="ECO:0000256" key="8">
    <source>
        <dbReference type="ARBA" id="ARBA00022692"/>
    </source>
</evidence>
<dbReference type="PIRSF" id="PIRSF028810">
    <property type="entry name" value="Alpha1_2_glucosyltferase_Alg10"/>
    <property type="match status" value="1"/>
</dbReference>
<keyword evidence="8 15" id="KW-0812">Transmembrane</keyword>
<dbReference type="EC" id="2.4.1.256" evidence="4"/>
<protein>
    <recommendedName>
        <fullName evidence="5">Dol-P-Glc:Glc(2)Man(9)GlcNAc(2)-PP-Dol alpha-1,2-glucosyltransferase</fullName>
        <ecNumber evidence="4">2.4.1.256</ecNumber>
    </recommendedName>
    <alternativeName>
        <fullName evidence="12">Asparagine-linked glycosylation protein 10</fullName>
    </alternativeName>
</protein>
<proteinExistence type="inferred from homology"/>
<sequence>MRELYFENWRLAVLPVAFVFVAVVSTVWLQLVSWNVPNPYLDEVFHVQQAQAYCAGAFRQWDPKITTPPGLYITSYIFYRLTGRCDIFILRSQNAILICMMLGEAVDILRRLRQANLQKASQQSIQGDGGVRAAILDVHTATNICLFPPLFFFSSLYYTDVMSTWCVLQCYKYYLQSREPDSSGGQAAVTVIVGGFVSLWYRQTNIFWVAVFPAGLSVLDALKGGNTISKSEAGDIDWSALANQSWQYSEVYDCPVCDATLEDYVAVILSVGLAALGKIPAILISVAPYLVVLGIFGGFVAWNGSVVLGDKSNHVATLHFPQMLYIWPYIMFFSFTLAVPLLLGPLVRMLLQGVVESSSEGHLGGSFNQKPPRIILSAVFIALGSAAVHYNTIVHPFTLADNRHYVFYVFRLLLRHPALKYMAVLVYIFCGWAAIQCFGFKPINGPPDQTITSRRNRKGKSKALETRENHDQSCQVSFVIVWLATTALSVITAPLVEPRYFIIPWIMWRLHVPSIAASPSSSDATRDSPSKSPSLWKKVTQALGQGYDLRLWLETAWFFMINFFTAYMFLYRGFVWPQEPGKVQRFMW</sequence>
<evidence type="ECO:0000256" key="9">
    <source>
        <dbReference type="ARBA" id="ARBA00022824"/>
    </source>
</evidence>
<organism evidence="16 17">
    <name type="scientific">Lepidopterella palustris CBS 459.81</name>
    <dbReference type="NCBI Taxonomy" id="1314670"/>
    <lineage>
        <taxon>Eukaryota</taxon>
        <taxon>Fungi</taxon>
        <taxon>Dikarya</taxon>
        <taxon>Ascomycota</taxon>
        <taxon>Pezizomycotina</taxon>
        <taxon>Dothideomycetes</taxon>
        <taxon>Pleosporomycetidae</taxon>
        <taxon>Mytilinidiales</taxon>
        <taxon>Argynnaceae</taxon>
        <taxon>Lepidopterella</taxon>
    </lineage>
</organism>
<keyword evidence="10 15" id="KW-1133">Transmembrane helix</keyword>
<comment type="function">
    <text evidence="13">Dol-P-Glc:Glc(2)Man(9)GlcNAc(2)-PP-Dol alpha-1,2-glucosyltransferase that operates in the biosynthetic pathway of dolichol-linked oligosaccharides, the glycan precursors employed in protein asparagine (N)-glycosylation. The assembly of dolichol-linked oligosaccharides begins on the cytosolic side of the endoplasmic reticulum membrane and finishes in its lumen. The sequential addition of sugars to dolichol pyrophosphate produces dolichol-linked oligosaccharides containing fourteen sugars, including two GlcNAcs, nine mannoses and three glucoses. Once assembled, the oligosaccharide is transferred from the lipid to nascent proteins by oligosaccharyltransferases. In the lumen of the endoplasmic reticulum, adds the third and last glucose residue from dolichyl phosphate glucose (Dol-P-Glc) onto the lipid-linked oligosaccharide intermediate Glc(2)Man(9)GlcNAc(2)-PP-Dol to produce Glc(3)Man(9)GlcNAc(2)-PP-Dol.</text>
</comment>
<reference evidence="16 17" key="1">
    <citation type="journal article" date="2016" name="Nat. Commun.">
        <title>Ectomycorrhizal ecology is imprinted in the genome of the dominant symbiotic fungus Cenococcum geophilum.</title>
        <authorList>
            <consortium name="DOE Joint Genome Institute"/>
            <person name="Peter M."/>
            <person name="Kohler A."/>
            <person name="Ohm R.A."/>
            <person name="Kuo A."/>
            <person name="Krutzmann J."/>
            <person name="Morin E."/>
            <person name="Arend M."/>
            <person name="Barry K.W."/>
            <person name="Binder M."/>
            <person name="Choi C."/>
            <person name="Clum A."/>
            <person name="Copeland A."/>
            <person name="Grisel N."/>
            <person name="Haridas S."/>
            <person name="Kipfer T."/>
            <person name="LaButti K."/>
            <person name="Lindquist E."/>
            <person name="Lipzen A."/>
            <person name="Maire R."/>
            <person name="Meier B."/>
            <person name="Mihaltcheva S."/>
            <person name="Molinier V."/>
            <person name="Murat C."/>
            <person name="Poggeler S."/>
            <person name="Quandt C.A."/>
            <person name="Sperisen C."/>
            <person name="Tritt A."/>
            <person name="Tisserant E."/>
            <person name="Crous P.W."/>
            <person name="Henrissat B."/>
            <person name="Nehls U."/>
            <person name="Egli S."/>
            <person name="Spatafora J.W."/>
            <person name="Grigoriev I.V."/>
            <person name="Martin F.M."/>
        </authorList>
    </citation>
    <scope>NUCLEOTIDE SEQUENCE [LARGE SCALE GENOMIC DNA]</scope>
    <source>
        <strain evidence="16 17">CBS 459.81</strain>
    </source>
</reference>
<feature type="transmembrane region" description="Helical" evidence="15">
    <location>
        <begin position="12"/>
        <end position="31"/>
    </location>
</feature>
<feature type="transmembrane region" description="Helical" evidence="15">
    <location>
        <begin position="374"/>
        <end position="398"/>
    </location>
</feature>
<keyword evidence="7 16" id="KW-0808">Transferase</keyword>
<dbReference type="Pfam" id="PF04922">
    <property type="entry name" value="DIE2_ALG10"/>
    <property type="match status" value="1"/>
</dbReference>
<evidence type="ECO:0000256" key="7">
    <source>
        <dbReference type="ARBA" id="ARBA00022679"/>
    </source>
</evidence>
<dbReference type="GO" id="GO:0106073">
    <property type="term" value="F:dolichyl pyrophosphate Glc2Man9GlcNAc2 alpha-1,2-glucosyltransferase activity"/>
    <property type="evidence" value="ECO:0007669"/>
    <property type="project" value="UniProtKB-EC"/>
</dbReference>
<evidence type="ECO:0000256" key="5">
    <source>
        <dbReference type="ARBA" id="ARBA00018512"/>
    </source>
</evidence>
<dbReference type="GO" id="GO:0006488">
    <property type="term" value="P:dolichol-linked oligosaccharide biosynthetic process"/>
    <property type="evidence" value="ECO:0007669"/>
    <property type="project" value="InterPro"/>
</dbReference>
<dbReference type="AlphaFoldDB" id="A0A8E2E658"/>
<gene>
    <name evidence="16" type="ORF">K432DRAFT_357455</name>
</gene>
<dbReference type="InterPro" id="IPR016900">
    <property type="entry name" value="Alg10"/>
</dbReference>
<dbReference type="PANTHER" id="PTHR12989:SF10">
    <property type="entry name" value="DOL-P-GLC:GLC(2)MAN(9)GLCNAC(2)-PP-DOL ALPHA-1,2-GLUCOSYLTRANSFERASE-RELATED"/>
    <property type="match status" value="1"/>
</dbReference>
<feature type="transmembrane region" description="Helical" evidence="15">
    <location>
        <begin position="556"/>
        <end position="575"/>
    </location>
</feature>
<keyword evidence="11 15" id="KW-0472">Membrane</keyword>
<evidence type="ECO:0000256" key="13">
    <source>
        <dbReference type="ARBA" id="ARBA00044727"/>
    </source>
</evidence>
<evidence type="ECO:0000256" key="11">
    <source>
        <dbReference type="ARBA" id="ARBA00023136"/>
    </source>
</evidence>
<feature type="transmembrane region" description="Helical" evidence="15">
    <location>
        <begin position="476"/>
        <end position="496"/>
    </location>
</feature>
<evidence type="ECO:0000256" key="2">
    <source>
        <dbReference type="ARBA" id="ARBA00004922"/>
    </source>
</evidence>
<evidence type="ECO:0000256" key="15">
    <source>
        <dbReference type="SAM" id="Phobius"/>
    </source>
</evidence>
<dbReference type="PANTHER" id="PTHR12989">
    <property type="entry name" value="ALPHA-1,2-GLUCOSYLTRANSFERASE ALG10"/>
    <property type="match status" value="1"/>
</dbReference>
<keyword evidence="6" id="KW-0328">Glycosyltransferase</keyword>
<evidence type="ECO:0000313" key="16">
    <source>
        <dbReference type="EMBL" id="OCK78057.1"/>
    </source>
</evidence>
<feature type="transmembrane region" description="Helical" evidence="15">
    <location>
        <begin position="281"/>
        <end position="302"/>
    </location>
</feature>
<evidence type="ECO:0000256" key="6">
    <source>
        <dbReference type="ARBA" id="ARBA00022676"/>
    </source>
</evidence>
<dbReference type="Proteomes" id="UP000250266">
    <property type="component" value="Unassembled WGS sequence"/>
</dbReference>
<dbReference type="EMBL" id="KV745083">
    <property type="protein sequence ID" value="OCK78057.1"/>
    <property type="molecule type" value="Genomic_DNA"/>
</dbReference>
<keyword evidence="17" id="KW-1185">Reference proteome</keyword>
<dbReference type="UniPathway" id="UPA00378"/>
<comment type="catalytic activity">
    <reaction evidence="14">
        <text>an alpha-D-Glc-(1-&gt;3)-alpha-D-Glc-(1-&gt;3)-alpha-D-Man-(1-&gt;2)-alpha-D-Man-(1-&gt;2)-alpha-D-Man-(1-&gt;3)-[alpha-D-Man-(1-&gt;2)-alpha-D-Man-(1-&gt;3)-[alpha-D-Man-(1-&gt;2)-alpha-D-Man-(1-&gt;6)]-alpha-D-Man-(1-&gt;6)]-beta-D-Man-(1-&gt;4)-beta-D-GlcNAc-(1-&gt;4)-alpha-D-GlcNAc-diphospho-di-trans,poly-cis-dolichol + a di-trans,poly-cis-dolichyl beta-D-glucosyl phosphate = a alpha-D-Glc-(1-&gt;2)-alpha-D-Glc-(1-&gt;3)-alpha-D-Glc-(1-&gt;3)-alpha-D-Man-(1-&gt;2)-alpha-D-Man-(1-&gt;2)-alpha-D-Man-(1-&gt;3)-[alpha-D-Man-(1-&gt;2)-alpha-D-Man-(1-&gt;3)-[alpha-D-Man-(1-&gt;2)-alpha-D-Man-(1-&gt;6)]-alpha-D-Man-(1-&gt;6)]-beta-D-Man-(1-&gt;4)-beta-D-GlcNAc-(1-&gt;4)-alpha-D-GlcNAc-diphospho-di-trans,poly-cis-dolichol + a di-trans,poly-cis-dolichyl phosphate + H(+)</text>
        <dbReference type="Rhea" id="RHEA:29543"/>
        <dbReference type="Rhea" id="RHEA-COMP:19498"/>
        <dbReference type="Rhea" id="RHEA-COMP:19502"/>
        <dbReference type="Rhea" id="RHEA-COMP:19512"/>
        <dbReference type="Rhea" id="RHEA-COMP:19522"/>
        <dbReference type="ChEBI" id="CHEBI:15378"/>
        <dbReference type="ChEBI" id="CHEBI:57525"/>
        <dbReference type="ChEBI" id="CHEBI:57683"/>
        <dbReference type="ChEBI" id="CHEBI:132522"/>
        <dbReference type="ChEBI" id="CHEBI:132523"/>
        <dbReference type="EC" id="2.4.1.256"/>
    </reaction>
    <physiologicalReaction direction="left-to-right" evidence="14">
        <dbReference type="Rhea" id="RHEA:29544"/>
    </physiologicalReaction>
</comment>
<evidence type="ECO:0000256" key="4">
    <source>
        <dbReference type="ARBA" id="ARBA00011967"/>
    </source>
</evidence>
<evidence type="ECO:0000256" key="14">
    <source>
        <dbReference type="ARBA" id="ARBA00048064"/>
    </source>
</evidence>
<evidence type="ECO:0000313" key="17">
    <source>
        <dbReference type="Proteomes" id="UP000250266"/>
    </source>
</evidence>
<evidence type="ECO:0000256" key="12">
    <source>
        <dbReference type="ARBA" id="ARBA00032069"/>
    </source>
</evidence>
<feature type="transmembrane region" description="Helical" evidence="15">
    <location>
        <begin position="418"/>
        <end position="440"/>
    </location>
</feature>
<comment type="pathway">
    <text evidence="2">Protein modification; protein glycosylation.</text>
</comment>
<evidence type="ECO:0000256" key="1">
    <source>
        <dbReference type="ARBA" id="ARBA00004477"/>
    </source>
</evidence>
<comment type="subcellular location">
    <subcellularLocation>
        <location evidence="1">Endoplasmic reticulum membrane</location>
        <topology evidence="1">Multi-pass membrane protein</topology>
    </subcellularLocation>
</comment>
<dbReference type="GO" id="GO:0005789">
    <property type="term" value="C:endoplasmic reticulum membrane"/>
    <property type="evidence" value="ECO:0007669"/>
    <property type="project" value="UniProtKB-SubCell"/>
</dbReference>